<evidence type="ECO:0000313" key="4">
    <source>
        <dbReference type="Proteomes" id="UP000557566"/>
    </source>
</evidence>
<protein>
    <submittedName>
        <fullName evidence="3">Uncharacterized protein</fullName>
    </submittedName>
</protein>
<comment type="caution">
    <text evidence="3">The sequence shown here is derived from an EMBL/GenBank/DDBJ whole genome shotgun (WGS) entry which is preliminary data.</text>
</comment>
<evidence type="ECO:0000256" key="1">
    <source>
        <dbReference type="SAM" id="Coils"/>
    </source>
</evidence>
<keyword evidence="1" id="KW-0175">Coiled coil</keyword>
<feature type="compositionally biased region" description="Basic and acidic residues" evidence="2">
    <location>
        <begin position="253"/>
        <end position="263"/>
    </location>
</feature>
<dbReference type="Proteomes" id="UP000557566">
    <property type="component" value="Unassembled WGS sequence"/>
</dbReference>
<accession>A0A8H4LV77</accession>
<dbReference type="EMBL" id="JAAVMX010000007">
    <property type="protein sequence ID" value="KAF4506175.1"/>
    <property type="molecule type" value="Genomic_DNA"/>
</dbReference>
<reference evidence="3 4" key="1">
    <citation type="journal article" date="2020" name="Genome Biol. Evol.">
        <title>A new high-quality draft genome assembly of the Chinese cordyceps Ophiocordyceps sinensis.</title>
        <authorList>
            <person name="Shu R."/>
            <person name="Zhang J."/>
            <person name="Meng Q."/>
            <person name="Zhang H."/>
            <person name="Zhou G."/>
            <person name="Li M."/>
            <person name="Wu P."/>
            <person name="Zhao Y."/>
            <person name="Chen C."/>
            <person name="Qin Q."/>
        </authorList>
    </citation>
    <scope>NUCLEOTIDE SEQUENCE [LARGE SCALE GENOMIC DNA]</scope>
    <source>
        <strain evidence="3 4">IOZ07</strain>
    </source>
</reference>
<evidence type="ECO:0000256" key="2">
    <source>
        <dbReference type="SAM" id="MobiDB-lite"/>
    </source>
</evidence>
<gene>
    <name evidence="3" type="ORF">G6O67_006285</name>
</gene>
<keyword evidence="4" id="KW-1185">Reference proteome</keyword>
<feature type="coiled-coil region" evidence="1">
    <location>
        <begin position="199"/>
        <end position="226"/>
    </location>
</feature>
<feature type="compositionally biased region" description="Basic and acidic residues" evidence="2">
    <location>
        <begin position="271"/>
        <end position="281"/>
    </location>
</feature>
<organism evidence="3 4">
    <name type="scientific">Ophiocordyceps sinensis</name>
    <dbReference type="NCBI Taxonomy" id="72228"/>
    <lineage>
        <taxon>Eukaryota</taxon>
        <taxon>Fungi</taxon>
        <taxon>Dikarya</taxon>
        <taxon>Ascomycota</taxon>
        <taxon>Pezizomycotina</taxon>
        <taxon>Sordariomycetes</taxon>
        <taxon>Hypocreomycetidae</taxon>
        <taxon>Hypocreales</taxon>
        <taxon>Ophiocordycipitaceae</taxon>
        <taxon>Ophiocordyceps</taxon>
    </lineage>
</organism>
<feature type="region of interest" description="Disordered" evidence="2">
    <location>
        <begin position="34"/>
        <end position="77"/>
    </location>
</feature>
<feature type="region of interest" description="Disordered" evidence="2">
    <location>
        <begin position="253"/>
        <end position="287"/>
    </location>
</feature>
<dbReference type="AlphaFoldDB" id="A0A8H4LV77"/>
<dbReference type="OrthoDB" id="4928190at2759"/>
<sequence>MLLNRAPPTFKLSPSADPIAALVRSGIHTWSPLSGLQSPKKNQAPIPEMPFGLGLKDSRRKSPARDKHLYGTPGHPMGPYKSPKAIRKLCELKRALCRSGGVRMTLRGTGNFKLGVVVAVAPFARQGWESITQSNTRFGKAARAFDDWVAGIQEAIGGPLQPDIYGNALKKRIIKAMGKALQLGFETVNQKWEREADERRAAEVKMMEMTAEVNELLQACEETEDRSAVEAYVIETFCTQLYDQVAEAEATMRDQGNERVVEAKRRKKKEKKEEKKEGEWTRKKKAERKACKCTSDMSTDTWCGNTCRSDLILSLLGGEGRL</sequence>
<proteinExistence type="predicted"/>
<name>A0A8H4LV77_9HYPO</name>
<evidence type="ECO:0000313" key="3">
    <source>
        <dbReference type="EMBL" id="KAF4506175.1"/>
    </source>
</evidence>